<reference evidence="1" key="2">
    <citation type="submission" date="2020-11" db="EMBL/GenBank/DDBJ databases">
        <authorList>
            <person name="McCartney M.A."/>
            <person name="Auch B."/>
            <person name="Kono T."/>
            <person name="Mallez S."/>
            <person name="Becker A."/>
            <person name="Gohl D.M."/>
            <person name="Silverstein K.A.T."/>
            <person name="Koren S."/>
            <person name="Bechman K.B."/>
            <person name="Herman A."/>
            <person name="Abrahante J.E."/>
            <person name="Garbe J."/>
        </authorList>
    </citation>
    <scope>NUCLEOTIDE SEQUENCE</scope>
    <source>
        <strain evidence="1">Duluth1</strain>
        <tissue evidence="1">Whole animal</tissue>
    </source>
</reference>
<comment type="caution">
    <text evidence="1">The sequence shown here is derived from an EMBL/GenBank/DDBJ whole genome shotgun (WGS) entry which is preliminary data.</text>
</comment>
<accession>A0A9D4QQJ4</accession>
<organism evidence="1 2">
    <name type="scientific">Dreissena polymorpha</name>
    <name type="common">Zebra mussel</name>
    <name type="synonym">Mytilus polymorpha</name>
    <dbReference type="NCBI Taxonomy" id="45954"/>
    <lineage>
        <taxon>Eukaryota</taxon>
        <taxon>Metazoa</taxon>
        <taxon>Spiralia</taxon>
        <taxon>Lophotrochozoa</taxon>
        <taxon>Mollusca</taxon>
        <taxon>Bivalvia</taxon>
        <taxon>Autobranchia</taxon>
        <taxon>Heteroconchia</taxon>
        <taxon>Euheterodonta</taxon>
        <taxon>Imparidentia</taxon>
        <taxon>Neoheterodontei</taxon>
        <taxon>Myida</taxon>
        <taxon>Dreissenoidea</taxon>
        <taxon>Dreissenidae</taxon>
        <taxon>Dreissena</taxon>
    </lineage>
</organism>
<evidence type="ECO:0000313" key="1">
    <source>
        <dbReference type="EMBL" id="KAH3838907.1"/>
    </source>
</evidence>
<gene>
    <name evidence="1" type="ORF">DPMN_112324</name>
</gene>
<proteinExistence type="predicted"/>
<name>A0A9D4QQJ4_DREPO</name>
<sequence length="76" mass="8518">MNADCKTRDGLTPPMIFNDSERSGFHRFSKYLRKDFCIDALSTSADPAELNNATKMPNICVRNTPEPVASDSEHLQ</sequence>
<dbReference type="EMBL" id="JAIWYP010000004">
    <property type="protein sequence ID" value="KAH3838907.1"/>
    <property type="molecule type" value="Genomic_DNA"/>
</dbReference>
<dbReference type="AlphaFoldDB" id="A0A9D4QQJ4"/>
<protein>
    <submittedName>
        <fullName evidence="1">Uncharacterized protein</fullName>
    </submittedName>
</protein>
<evidence type="ECO:0000313" key="2">
    <source>
        <dbReference type="Proteomes" id="UP000828390"/>
    </source>
</evidence>
<keyword evidence="2" id="KW-1185">Reference proteome</keyword>
<reference evidence="1" key="1">
    <citation type="journal article" date="2019" name="bioRxiv">
        <title>The Genome of the Zebra Mussel, Dreissena polymorpha: A Resource for Invasive Species Research.</title>
        <authorList>
            <person name="McCartney M.A."/>
            <person name="Auch B."/>
            <person name="Kono T."/>
            <person name="Mallez S."/>
            <person name="Zhang Y."/>
            <person name="Obille A."/>
            <person name="Becker A."/>
            <person name="Abrahante J.E."/>
            <person name="Garbe J."/>
            <person name="Badalamenti J.P."/>
            <person name="Herman A."/>
            <person name="Mangelson H."/>
            <person name="Liachko I."/>
            <person name="Sullivan S."/>
            <person name="Sone E.D."/>
            <person name="Koren S."/>
            <person name="Silverstein K.A.T."/>
            <person name="Beckman K.B."/>
            <person name="Gohl D.M."/>
        </authorList>
    </citation>
    <scope>NUCLEOTIDE SEQUENCE</scope>
    <source>
        <strain evidence="1">Duluth1</strain>
        <tissue evidence="1">Whole animal</tissue>
    </source>
</reference>
<dbReference type="Proteomes" id="UP000828390">
    <property type="component" value="Unassembled WGS sequence"/>
</dbReference>